<dbReference type="Proteomes" id="UP001178888">
    <property type="component" value="Unassembled WGS sequence"/>
</dbReference>
<name>A0AA90QUE6_9BACI</name>
<sequence>MEQSVPEHVKISPFLVFFLVHSMQFGVGTLGFQRYIAQIAGYDAWISVLIAGLSIHILVWMLYKIMETVNGDILTAHSFVYGKKIDKLLSIPYVLYFIMIAITTLRIFIEVIQVWMFDDFSTFWFSLAFCGLAIYIVFGGFRTVTGVAFFGVVLPAYLFFTFLFTVPYGDMRNLLPIFDHSIMDLMKASYQMSLTYLGYEILFFVYPFIKQPDKSKKWAHLAVLFSTILYTILTFITFSYFSEGQLQKNRWATLTMWKIIEMPFVERFEYIGIANWLILILPNFCIAIWCASRIVKKVVNLKQKYGVFIISLIILISINFFKTRQQIYMVANFTGSISFFMNYGYIPILLFLVLLKKKVKKK</sequence>
<evidence type="ECO:0000256" key="7">
    <source>
        <dbReference type="ARBA" id="ARBA00023136"/>
    </source>
</evidence>
<feature type="transmembrane region" description="Helical" evidence="8">
    <location>
        <begin position="12"/>
        <end position="32"/>
    </location>
</feature>
<evidence type="ECO:0000256" key="2">
    <source>
        <dbReference type="ARBA" id="ARBA00007998"/>
    </source>
</evidence>
<proteinExistence type="inferred from homology"/>
<evidence type="ECO:0000256" key="4">
    <source>
        <dbReference type="ARBA" id="ARBA00022544"/>
    </source>
</evidence>
<keyword evidence="7 8" id="KW-0472">Membrane</keyword>
<feature type="transmembrane region" description="Helical" evidence="8">
    <location>
        <begin position="148"/>
        <end position="168"/>
    </location>
</feature>
<comment type="caution">
    <text evidence="9">The sequence shown here is derived from an EMBL/GenBank/DDBJ whole genome shotgun (WGS) entry which is preliminary data.</text>
</comment>
<keyword evidence="4" id="KW-0309">Germination</keyword>
<dbReference type="GO" id="GO:0016020">
    <property type="term" value="C:membrane"/>
    <property type="evidence" value="ECO:0007669"/>
    <property type="project" value="UniProtKB-SubCell"/>
</dbReference>
<keyword evidence="5 8" id="KW-0812">Transmembrane</keyword>
<protein>
    <submittedName>
        <fullName evidence="9">GerAB/ArcD/ProY family transporter</fullName>
    </submittedName>
</protein>
<dbReference type="RefSeq" id="WP_308913627.1">
    <property type="nucleotide sequence ID" value="NZ_JAVGVR010000001.1"/>
</dbReference>
<evidence type="ECO:0000256" key="5">
    <source>
        <dbReference type="ARBA" id="ARBA00022692"/>
    </source>
</evidence>
<dbReference type="EMBL" id="JAVGVR010000001">
    <property type="protein sequence ID" value="MDQ6598472.1"/>
    <property type="molecule type" value="Genomic_DNA"/>
</dbReference>
<keyword evidence="6 8" id="KW-1133">Transmembrane helix</keyword>
<feature type="transmembrane region" description="Helical" evidence="8">
    <location>
        <begin position="93"/>
        <end position="117"/>
    </location>
</feature>
<dbReference type="PANTHER" id="PTHR34975:SF2">
    <property type="entry name" value="SPORE GERMINATION PROTEIN A2"/>
    <property type="match status" value="1"/>
</dbReference>
<dbReference type="InterPro" id="IPR004761">
    <property type="entry name" value="Spore_GerAB"/>
</dbReference>
<feature type="transmembrane region" description="Helical" evidence="8">
    <location>
        <begin position="327"/>
        <end position="355"/>
    </location>
</feature>
<evidence type="ECO:0000256" key="8">
    <source>
        <dbReference type="SAM" id="Phobius"/>
    </source>
</evidence>
<dbReference type="AlphaFoldDB" id="A0AA90QUE6"/>
<feature type="transmembrane region" description="Helical" evidence="8">
    <location>
        <begin position="188"/>
        <end position="209"/>
    </location>
</feature>
<dbReference type="GO" id="GO:0009847">
    <property type="term" value="P:spore germination"/>
    <property type="evidence" value="ECO:0007669"/>
    <property type="project" value="InterPro"/>
</dbReference>
<evidence type="ECO:0000313" key="10">
    <source>
        <dbReference type="Proteomes" id="UP001178888"/>
    </source>
</evidence>
<evidence type="ECO:0000256" key="1">
    <source>
        <dbReference type="ARBA" id="ARBA00004141"/>
    </source>
</evidence>
<feature type="transmembrane region" description="Helical" evidence="8">
    <location>
        <begin position="44"/>
        <end position="63"/>
    </location>
</feature>
<organism evidence="9 10">
    <name type="scientific">Bacillus salipaludis</name>
    <dbReference type="NCBI Taxonomy" id="2547811"/>
    <lineage>
        <taxon>Bacteria</taxon>
        <taxon>Bacillati</taxon>
        <taxon>Bacillota</taxon>
        <taxon>Bacilli</taxon>
        <taxon>Bacillales</taxon>
        <taxon>Bacillaceae</taxon>
        <taxon>Bacillus</taxon>
    </lineage>
</organism>
<feature type="transmembrane region" description="Helical" evidence="8">
    <location>
        <begin position="270"/>
        <end position="292"/>
    </location>
</feature>
<evidence type="ECO:0000313" key="9">
    <source>
        <dbReference type="EMBL" id="MDQ6598472.1"/>
    </source>
</evidence>
<accession>A0AA90QUE6</accession>
<dbReference type="Pfam" id="PF03845">
    <property type="entry name" value="Spore_permease"/>
    <property type="match status" value="1"/>
</dbReference>
<dbReference type="PANTHER" id="PTHR34975">
    <property type="entry name" value="SPORE GERMINATION PROTEIN A2"/>
    <property type="match status" value="1"/>
</dbReference>
<comment type="subcellular location">
    <subcellularLocation>
        <location evidence="1">Membrane</location>
        <topology evidence="1">Multi-pass membrane protein</topology>
    </subcellularLocation>
</comment>
<keyword evidence="10" id="KW-1185">Reference proteome</keyword>
<reference evidence="9" key="1">
    <citation type="submission" date="2023-08" db="EMBL/GenBank/DDBJ databases">
        <title>Nitrogen cycling bacteria in agricultural field soils.</title>
        <authorList>
            <person name="Jang J."/>
        </authorList>
    </citation>
    <scope>NUCLEOTIDE SEQUENCE</scope>
    <source>
        <strain evidence="9">PS3-36</strain>
    </source>
</reference>
<dbReference type="Gene3D" id="1.20.1740.10">
    <property type="entry name" value="Amino acid/polyamine transporter I"/>
    <property type="match status" value="1"/>
</dbReference>
<feature type="transmembrane region" description="Helical" evidence="8">
    <location>
        <begin position="123"/>
        <end position="141"/>
    </location>
</feature>
<feature type="transmembrane region" description="Helical" evidence="8">
    <location>
        <begin position="304"/>
        <end position="321"/>
    </location>
</feature>
<comment type="similarity">
    <text evidence="2">Belongs to the amino acid-polyamine-organocation (APC) superfamily. Spore germination protein (SGP) (TC 2.A.3.9) family.</text>
</comment>
<dbReference type="NCBIfam" id="TIGR00912">
    <property type="entry name" value="2A0309"/>
    <property type="match status" value="1"/>
</dbReference>
<gene>
    <name evidence="9" type="ORF">RCG21_19280</name>
</gene>
<evidence type="ECO:0000256" key="6">
    <source>
        <dbReference type="ARBA" id="ARBA00022989"/>
    </source>
</evidence>
<evidence type="ECO:0000256" key="3">
    <source>
        <dbReference type="ARBA" id="ARBA00022448"/>
    </source>
</evidence>
<keyword evidence="3" id="KW-0813">Transport</keyword>
<feature type="transmembrane region" description="Helical" evidence="8">
    <location>
        <begin position="221"/>
        <end position="241"/>
    </location>
</feature>